<accession>A0ABQ2H2Z5</accession>
<proteinExistence type="predicted"/>
<sequence length="55" mass="6371">MERGKAVYDLLKAQILKAGIDLYTFIDPTYNAKTDQLVRSKEIKRFKRLSPPGWS</sequence>
<organism evidence="1 2">
    <name type="scientific">Pseudomonas asuensis</name>
    <dbReference type="NCBI Taxonomy" id="1825787"/>
    <lineage>
        <taxon>Bacteria</taxon>
        <taxon>Pseudomonadati</taxon>
        <taxon>Pseudomonadota</taxon>
        <taxon>Gammaproteobacteria</taxon>
        <taxon>Pseudomonadales</taxon>
        <taxon>Pseudomonadaceae</taxon>
        <taxon>Pseudomonas</taxon>
    </lineage>
</organism>
<evidence type="ECO:0008006" key="3">
    <source>
        <dbReference type="Google" id="ProtNLM"/>
    </source>
</evidence>
<keyword evidence="2" id="KW-1185">Reference proteome</keyword>
<gene>
    <name evidence="1" type="ORF">GCM10009425_46470</name>
</gene>
<name>A0ABQ2H2Z5_9PSED</name>
<reference evidence="2" key="1">
    <citation type="journal article" date="2019" name="Int. J. Syst. Evol. Microbiol.">
        <title>The Global Catalogue of Microorganisms (GCM) 10K type strain sequencing project: providing services to taxonomists for standard genome sequencing and annotation.</title>
        <authorList>
            <consortium name="The Broad Institute Genomics Platform"/>
            <consortium name="The Broad Institute Genome Sequencing Center for Infectious Disease"/>
            <person name="Wu L."/>
            <person name="Ma J."/>
        </authorList>
    </citation>
    <scope>NUCLEOTIDE SEQUENCE [LARGE SCALE GENOMIC DNA]</scope>
    <source>
        <strain evidence="2">JCM 13501</strain>
    </source>
</reference>
<evidence type="ECO:0000313" key="1">
    <source>
        <dbReference type="EMBL" id="GGM30585.1"/>
    </source>
</evidence>
<evidence type="ECO:0000313" key="2">
    <source>
        <dbReference type="Proteomes" id="UP000616499"/>
    </source>
</evidence>
<dbReference type="Proteomes" id="UP000616499">
    <property type="component" value="Unassembled WGS sequence"/>
</dbReference>
<dbReference type="EMBL" id="BMNW01000019">
    <property type="protein sequence ID" value="GGM30585.1"/>
    <property type="molecule type" value="Genomic_DNA"/>
</dbReference>
<comment type="caution">
    <text evidence="1">The sequence shown here is derived from an EMBL/GenBank/DDBJ whole genome shotgun (WGS) entry which is preliminary data.</text>
</comment>
<protein>
    <recommendedName>
        <fullName evidence="3">Transposase</fullName>
    </recommendedName>
</protein>